<gene>
    <name evidence="6" type="ORF">K8V08_02380</name>
</gene>
<feature type="transmembrane region" description="Helical" evidence="5">
    <location>
        <begin position="31"/>
        <end position="53"/>
    </location>
</feature>
<keyword evidence="3 5" id="KW-1133">Transmembrane helix</keyword>
<dbReference type="SUPFAM" id="SSF50494">
    <property type="entry name" value="Trypsin-like serine proteases"/>
    <property type="match status" value="1"/>
</dbReference>
<dbReference type="EC" id="3.4.21.-" evidence="6"/>
<dbReference type="InterPro" id="IPR001940">
    <property type="entry name" value="Peptidase_S1C"/>
</dbReference>
<dbReference type="AlphaFoldDB" id="A0A921SMW3"/>
<evidence type="ECO:0000256" key="2">
    <source>
        <dbReference type="ARBA" id="ARBA00022692"/>
    </source>
</evidence>
<evidence type="ECO:0000313" key="6">
    <source>
        <dbReference type="EMBL" id="HJG79241.1"/>
    </source>
</evidence>
<evidence type="ECO:0000256" key="4">
    <source>
        <dbReference type="ARBA" id="ARBA00023136"/>
    </source>
</evidence>
<dbReference type="PRINTS" id="PR00834">
    <property type="entry name" value="PROTEASES2C"/>
</dbReference>
<dbReference type="GO" id="GO:0006508">
    <property type="term" value="P:proteolysis"/>
    <property type="evidence" value="ECO:0007669"/>
    <property type="project" value="UniProtKB-KW"/>
</dbReference>
<dbReference type="NCBIfam" id="NF033740">
    <property type="entry name" value="MarP_fam_protase"/>
    <property type="match status" value="1"/>
</dbReference>
<dbReference type="GO" id="GO:0016020">
    <property type="term" value="C:membrane"/>
    <property type="evidence" value="ECO:0007669"/>
    <property type="project" value="UniProtKB-SubCell"/>
</dbReference>
<dbReference type="Gene3D" id="2.40.10.10">
    <property type="entry name" value="Trypsin-like serine proteases"/>
    <property type="match status" value="2"/>
</dbReference>
<evidence type="ECO:0000256" key="5">
    <source>
        <dbReference type="SAM" id="Phobius"/>
    </source>
</evidence>
<keyword evidence="6" id="KW-0645">Protease</keyword>
<dbReference type="Pfam" id="PF02674">
    <property type="entry name" value="Colicin_V"/>
    <property type="match status" value="1"/>
</dbReference>
<dbReference type="Pfam" id="PF13365">
    <property type="entry name" value="Trypsin_2"/>
    <property type="match status" value="1"/>
</dbReference>
<name>A0A921SMW3_9MICO</name>
<evidence type="ECO:0000313" key="7">
    <source>
        <dbReference type="Proteomes" id="UP000784435"/>
    </source>
</evidence>
<dbReference type="PANTHER" id="PTHR43019">
    <property type="entry name" value="SERINE ENDOPROTEASE DEGS"/>
    <property type="match status" value="1"/>
</dbReference>
<comment type="subcellular location">
    <subcellularLocation>
        <location evidence="1">Membrane</location>
        <topology evidence="1">Multi-pass membrane protein</topology>
    </subcellularLocation>
</comment>
<accession>A0A921SMW3</accession>
<evidence type="ECO:0000256" key="3">
    <source>
        <dbReference type="ARBA" id="ARBA00022989"/>
    </source>
</evidence>
<organism evidence="6 7">
    <name type="scientific">Brevibacterium senegalense</name>
    <dbReference type="NCBI Taxonomy" id="1033736"/>
    <lineage>
        <taxon>Bacteria</taxon>
        <taxon>Bacillati</taxon>
        <taxon>Actinomycetota</taxon>
        <taxon>Actinomycetes</taxon>
        <taxon>Micrococcales</taxon>
        <taxon>Brevibacteriaceae</taxon>
        <taxon>Brevibacterium</taxon>
    </lineage>
</organism>
<dbReference type="Proteomes" id="UP000784435">
    <property type="component" value="Unassembled WGS sequence"/>
</dbReference>
<keyword evidence="6" id="KW-0378">Hydrolase</keyword>
<sequence>MTALDIALSVFLVLSAAAGWSQGLVAGVSTVIGFVLGAVAGRLLGPVLASFLLERDIVAEAGAANAASLLPLVLGVGLAVGGGWVGTTLRSALGEGLGRRADALGGALTGALAFVLVVWLVAGWVRTTPLVGPNSAVAESRVIAALDRVAPISSAEAVGAIAQALAASGFPQVFSGEESIRSVGEPDPAMVEVGREVEDSTVKVTTTATRCSALQSGTGWVFEDDLVMTNAHVVAGSTNRIVQVGGAGRPYAAEIVLLDPARDIAVLRVHDLDAEPLDLGERLGTDDDAVVVGYPENGPYTISPARVREAVTARGLDIYDESEVVREVYALRAVVRSGNSGGPVLDEQGRAVGLVFARSGEDDETGYALTLAELDEALQVGTDASPVASGGCSTTG</sequence>
<proteinExistence type="predicted"/>
<dbReference type="EMBL" id="DYUK01000055">
    <property type="protein sequence ID" value="HJG79241.1"/>
    <property type="molecule type" value="Genomic_DNA"/>
</dbReference>
<protein>
    <submittedName>
        <fullName evidence="6">MarP family serine protease</fullName>
        <ecNumber evidence="6">3.4.21.-</ecNumber>
    </submittedName>
</protein>
<comment type="caution">
    <text evidence="6">The sequence shown here is derived from an EMBL/GenBank/DDBJ whole genome shotgun (WGS) entry which is preliminary data.</text>
</comment>
<reference evidence="6" key="2">
    <citation type="submission" date="2021-09" db="EMBL/GenBank/DDBJ databases">
        <authorList>
            <person name="Gilroy R."/>
        </authorList>
    </citation>
    <scope>NUCLEOTIDE SEQUENCE</scope>
    <source>
        <strain evidence="6">ChiGjej5B5-7349</strain>
    </source>
</reference>
<feature type="transmembrane region" description="Helical" evidence="5">
    <location>
        <begin position="65"/>
        <end position="84"/>
    </location>
</feature>
<feature type="transmembrane region" description="Helical" evidence="5">
    <location>
        <begin position="104"/>
        <end position="125"/>
    </location>
</feature>
<dbReference type="InterPro" id="IPR003825">
    <property type="entry name" value="Colicin-V_CvpA"/>
</dbReference>
<dbReference type="InterPro" id="IPR047680">
    <property type="entry name" value="MarP-like"/>
</dbReference>
<evidence type="ECO:0000256" key="1">
    <source>
        <dbReference type="ARBA" id="ARBA00004141"/>
    </source>
</evidence>
<dbReference type="InterPro" id="IPR043504">
    <property type="entry name" value="Peptidase_S1_PA_chymotrypsin"/>
</dbReference>
<dbReference type="GO" id="GO:0004252">
    <property type="term" value="F:serine-type endopeptidase activity"/>
    <property type="evidence" value="ECO:0007669"/>
    <property type="project" value="InterPro"/>
</dbReference>
<dbReference type="GO" id="GO:0009403">
    <property type="term" value="P:toxin biosynthetic process"/>
    <property type="evidence" value="ECO:0007669"/>
    <property type="project" value="InterPro"/>
</dbReference>
<keyword evidence="2 5" id="KW-0812">Transmembrane</keyword>
<keyword evidence="4 5" id="KW-0472">Membrane</keyword>
<reference evidence="6" key="1">
    <citation type="journal article" date="2021" name="PeerJ">
        <title>Extensive microbial diversity within the chicken gut microbiome revealed by metagenomics and culture.</title>
        <authorList>
            <person name="Gilroy R."/>
            <person name="Ravi A."/>
            <person name="Getino M."/>
            <person name="Pursley I."/>
            <person name="Horton D.L."/>
            <person name="Alikhan N.F."/>
            <person name="Baker D."/>
            <person name="Gharbi K."/>
            <person name="Hall N."/>
            <person name="Watson M."/>
            <person name="Adriaenssens E.M."/>
            <person name="Foster-Nyarko E."/>
            <person name="Jarju S."/>
            <person name="Secka A."/>
            <person name="Antonio M."/>
            <person name="Oren A."/>
            <person name="Chaudhuri R.R."/>
            <person name="La Ragione R."/>
            <person name="Hildebrand F."/>
            <person name="Pallen M.J."/>
        </authorList>
    </citation>
    <scope>NUCLEOTIDE SEQUENCE</scope>
    <source>
        <strain evidence="6">ChiGjej5B5-7349</strain>
    </source>
</reference>
<dbReference type="PANTHER" id="PTHR43019:SF23">
    <property type="entry name" value="PROTEASE DO-LIKE 5, CHLOROPLASTIC"/>
    <property type="match status" value="1"/>
</dbReference>
<dbReference type="InterPro" id="IPR009003">
    <property type="entry name" value="Peptidase_S1_PA"/>
</dbReference>